<dbReference type="Gene3D" id="3.80.10.10">
    <property type="entry name" value="Ribonuclease Inhibitor"/>
    <property type="match status" value="1"/>
</dbReference>
<evidence type="ECO:0000256" key="2">
    <source>
        <dbReference type="ARBA" id="ARBA00022737"/>
    </source>
</evidence>
<dbReference type="RefSeq" id="WP_027952839.1">
    <property type="nucleotide sequence ID" value="NZ_JADU01000037.1"/>
</dbReference>
<dbReference type="PANTHER" id="PTHR45617:SF181">
    <property type="entry name" value="LP04042P"/>
    <property type="match status" value="1"/>
</dbReference>
<keyword evidence="1" id="KW-0433">Leucine-rich repeat</keyword>
<keyword evidence="2" id="KW-0677">Repeat</keyword>
<accession>A0ABV5ZHP5</accession>
<proteinExistence type="predicted"/>
<sequence length="473" mass="50344">MKKTLLSLASVAFCMALSAQTHPSITLKTAVDGKPLTLGLATSKDVASINIDWGDGTLVPTEAIKMDDGYQTTTNVTGTAVGTGEVKIYSDDITVLDCSYRKDEAKISELNVSNLPALRYLYAPTHELTAIDLSKNTELYLLELSNNLLENIDLTANVKLHNLTLSNNRLTAVDLSKNTELYKIYLSDNAIPTVDFSANNKLKTVYILNCGLSSVKFGENNTAGLLISMNNNTLTSFDGSSLTGLESLSLNNNLLTELKLSDAFVASTAKRKTLNIMGNSFTLATLPVPGTFATATRFNYAPQRAMEVQKDFRQGDVLDLSAQTQIKGLADAPQATVFAVSNAKDEELVAGVDYSEEGGKITFLKGQADSLHVSMTTPAFPKFVGTKVMRTTNFYVTATTNGVTAAGNAGPAVSVAQGELRVSGLAEGETVLVYSLAGETVDTRQAVGGKATVQLGRGVYVVKAGEKAVKVVM</sequence>
<gene>
    <name evidence="4" type="ORF">ACFFK8_03230</name>
</gene>
<dbReference type="PANTHER" id="PTHR45617">
    <property type="entry name" value="LEUCINE RICH REPEAT FAMILY PROTEIN"/>
    <property type="match status" value="1"/>
</dbReference>
<feature type="signal peptide" evidence="3">
    <location>
        <begin position="1"/>
        <end position="21"/>
    </location>
</feature>
<name>A0ABV5ZHP5_9BACT</name>
<reference evidence="4 5" key="1">
    <citation type="submission" date="2024-09" db="EMBL/GenBank/DDBJ databases">
        <authorList>
            <person name="Sun Q."/>
            <person name="Mori K."/>
        </authorList>
    </citation>
    <scope>NUCLEOTIDE SEQUENCE [LARGE SCALE GENOMIC DNA]</scope>
    <source>
        <strain evidence="4 5">ATCC 51272</strain>
    </source>
</reference>
<evidence type="ECO:0000256" key="1">
    <source>
        <dbReference type="ARBA" id="ARBA00022614"/>
    </source>
</evidence>
<organism evidence="4 5">
    <name type="scientific">Hallella seregens ATCC 51272</name>
    <dbReference type="NCBI Taxonomy" id="1336250"/>
    <lineage>
        <taxon>Bacteria</taxon>
        <taxon>Pseudomonadati</taxon>
        <taxon>Bacteroidota</taxon>
        <taxon>Bacteroidia</taxon>
        <taxon>Bacteroidales</taxon>
        <taxon>Prevotellaceae</taxon>
        <taxon>Hallella</taxon>
    </lineage>
</organism>
<protein>
    <submittedName>
        <fullName evidence="4">Leucine-rich repeat domain-containing protein</fullName>
    </submittedName>
</protein>
<dbReference type="Proteomes" id="UP001589688">
    <property type="component" value="Unassembled WGS sequence"/>
</dbReference>
<comment type="caution">
    <text evidence="4">The sequence shown here is derived from an EMBL/GenBank/DDBJ whole genome shotgun (WGS) entry which is preliminary data.</text>
</comment>
<keyword evidence="5" id="KW-1185">Reference proteome</keyword>
<evidence type="ECO:0000256" key="3">
    <source>
        <dbReference type="SAM" id="SignalP"/>
    </source>
</evidence>
<dbReference type="SUPFAM" id="SSF52058">
    <property type="entry name" value="L domain-like"/>
    <property type="match status" value="1"/>
</dbReference>
<evidence type="ECO:0000313" key="5">
    <source>
        <dbReference type="Proteomes" id="UP001589688"/>
    </source>
</evidence>
<keyword evidence="3" id="KW-0732">Signal</keyword>
<evidence type="ECO:0000313" key="4">
    <source>
        <dbReference type="EMBL" id="MFB9896850.1"/>
    </source>
</evidence>
<feature type="chain" id="PRO_5046358480" evidence="3">
    <location>
        <begin position="22"/>
        <end position="473"/>
    </location>
</feature>
<dbReference type="EMBL" id="JBHLZF010000001">
    <property type="protein sequence ID" value="MFB9896850.1"/>
    <property type="molecule type" value="Genomic_DNA"/>
</dbReference>
<dbReference type="InterPro" id="IPR032675">
    <property type="entry name" value="LRR_dom_sf"/>
</dbReference>